<dbReference type="EMBL" id="HBHX01073790">
    <property type="protein sequence ID" value="CAE0154951.1"/>
    <property type="molecule type" value="Transcribed_RNA"/>
</dbReference>
<name>A0A7S3C6E2_9EUKA</name>
<reference evidence="1" key="1">
    <citation type="submission" date="2021-01" db="EMBL/GenBank/DDBJ databases">
        <authorList>
            <person name="Corre E."/>
            <person name="Pelletier E."/>
            <person name="Niang G."/>
            <person name="Scheremetjew M."/>
            <person name="Finn R."/>
            <person name="Kale V."/>
            <person name="Holt S."/>
            <person name="Cochrane G."/>
            <person name="Meng A."/>
            <person name="Brown T."/>
            <person name="Cohen L."/>
        </authorList>
    </citation>
    <scope>NUCLEOTIDE SEQUENCE</scope>
    <source>
        <strain evidence="1">CCMP281</strain>
    </source>
</reference>
<sequence>MEPTRAGAMSRRDIRGHLRVAPPPDNVYHLSHSFRSSQVIGSRPPARQTEEVAAKAVLESELAKKEKMTQSKMIYDECKETRELSHEGFYSGIHQGKDTESGIGQGMQVSKSAARKEMAADHFYGGRHSGMDTSGHLGLSNLIERRRRNAVPGKIPLFGPQWF</sequence>
<proteinExistence type="predicted"/>
<evidence type="ECO:0000313" key="1">
    <source>
        <dbReference type="EMBL" id="CAE0154951.1"/>
    </source>
</evidence>
<organism evidence="1">
    <name type="scientific">Haptolina ericina</name>
    <dbReference type="NCBI Taxonomy" id="156174"/>
    <lineage>
        <taxon>Eukaryota</taxon>
        <taxon>Haptista</taxon>
        <taxon>Haptophyta</taxon>
        <taxon>Prymnesiophyceae</taxon>
        <taxon>Prymnesiales</taxon>
        <taxon>Prymnesiaceae</taxon>
        <taxon>Haptolina</taxon>
    </lineage>
</organism>
<protein>
    <submittedName>
        <fullName evidence="1">Uncharacterized protein</fullName>
    </submittedName>
</protein>
<gene>
    <name evidence="1" type="ORF">HERI1096_LOCUS40863</name>
</gene>
<accession>A0A7S3C6E2</accession>
<dbReference type="AlphaFoldDB" id="A0A7S3C6E2"/>